<sequence>MATVIQSCQQLLHAQGIQTELDSMKRTFAAELNATRSTYETELQTLKSNFQAETKKLRDLVSKIQTSNARIGNAKTTNVSFSAYLNADFTTPLREQIVIFQTTRTNNGGGYDNQTGIFTAPVDGVYFFFVSLLAKRPGEFKFAVNDNTGVQLLMLSDRAGFNQVSNSVVLNMKAGEKGYVKTHWERNGNFDIYKLWSTFSGMLIHNE</sequence>
<keyword evidence="6" id="KW-1185">Reference proteome</keyword>
<comment type="caution">
    <text evidence="5">The sequence shown here is derived from an EMBL/GenBank/DDBJ whole genome shotgun (WGS) entry which is preliminary data.</text>
</comment>
<dbReference type="SUPFAM" id="SSF49842">
    <property type="entry name" value="TNF-like"/>
    <property type="match status" value="1"/>
</dbReference>
<dbReference type="EMBL" id="VSWD01000005">
    <property type="protein sequence ID" value="KAK3102349.1"/>
    <property type="molecule type" value="Genomic_DNA"/>
</dbReference>
<dbReference type="AlphaFoldDB" id="A0AA88YC72"/>
<proteinExistence type="predicted"/>
<protein>
    <recommendedName>
        <fullName evidence="4">C1q domain-containing protein</fullName>
    </recommendedName>
</protein>
<keyword evidence="3" id="KW-0732">Signal</keyword>
<dbReference type="InterPro" id="IPR001073">
    <property type="entry name" value="C1q_dom"/>
</dbReference>
<evidence type="ECO:0000313" key="6">
    <source>
        <dbReference type="Proteomes" id="UP001186944"/>
    </source>
</evidence>
<dbReference type="Pfam" id="PF00386">
    <property type="entry name" value="C1q"/>
    <property type="match status" value="1"/>
</dbReference>
<dbReference type="PANTHER" id="PTHR22923:SF116">
    <property type="entry name" value="C1Q DOMAIN-CONTAINING PROTEIN"/>
    <property type="match status" value="1"/>
</dbReference>
<dbReference type="PRINTS" id="PR00007">
    <property type="entry name" value="COMPLEMNTC1Q"/>
</dbReference>
<evidence type="ECO:0000259" key="4">
    <source>
        <dbReference type="PROSITE" id="PS50871"/>
    </source>
</evidence>
<dbReference type="PANTHER" id="PTHR22923">
    <property type="entry name" value="CEREBELLIN-RELATED"/>
    <property type="match status" value="1"/>
</dbReference>
<dbReference type="SMART" id="SM00110">
    <property type="entry name" value="C1Q"/>
    <property type="match status" value="1"/>
</dbReference>
<name>A0AA88YC72_PINIB</name>
<feature type="domain" description="C1q" evidence="4">
    <location>
        <begin position="74"/>
        <end position="207"/>
    </location>
</feature>
<gene>
    <name evidence="5" type="ORF">FSP39_010682</name>
</gene>
<reference evidence="5" key="1">
    <citation type="submission" date="2019-08" db="EMBL/GenBank/DDBJ databases">
        <title>The improved chromosome-level genome for the pearl oyster Pinctada fucata martensii using PacBio sequencing and Hi-C.</title>
        <authorList>
            <person name="Zheng Z."/>
        </authorList>
    </citation>
    <scope>NUCLEOTIDE SEQUENCE</scope>
    <source>
        <strain evidence="5">ZZ-2019</strain>
        <tissue evidence="5">Adductor muscle</tissue>
    </source>
</reference>
<comment type="subcellular location">
    <subcellularLocation>
        <location evidence="1">Secreted</location>
    </subcellularLocation>
</comment>
<keyword evidence="2" id="KW-0964">Secreted</keyword>
<accession>A0AA88YC72</accession>
<dbReference type="GO" id="GO:0005576">
    <property type="term" value="C:extracellular region"/>
    <property type="evidence" value="ECO:0007669"/>
    <property type="project" value="UniProtKB-SubCell"/>
</dbReference>
<dbReference type="Proteomes" id="UP001186944">
    <property type="component" value="Unassembled WGS sequence"/>
</dbReference>
<dbReference type="PROSITE" id="PS50871">
    <property type="entry name" value="C1Q"/>
    <property type="match status" value="1"/>
</dbReference>
<evidence type="ECO:0000256" key="3">
    <source>
        <dbReference type="ARBA" id="ARBA00022729"/>
    </source>
</evidence>
<evidence type="ECO:0000313" key="5">
    <source>
        <dbReference type="EMBL" id="KAK3102349.1"/>
    </source>
</evidence>
<dbReference type="Gene3D" id="2.60.120.40">
    <property type="match status" value="1"/>
</dbReference>
<organism evidence="5 6">
    <name type="scientific">Pinctada imbricata</name>
    <name type="common">Atlantic pearl-oyster</name>
    <name type="synonym">Pinctada martensii</name>
    <dbReference type="NCBI Taxonomy" id="66713"/>
    <lineage>
        <taxon>Eukaryota</taxon>
        <taxon>Metazoa</taxon>
        <taxon>Spiralia</taxon>
        <taxon>Lophotrochozoa</taxon>
        <taxon>Mollusca</taxon>
        <taxon>Bivalvia</taxon>
        <taxon>Autobranchia</taxon>
        <taxon>Pteriomorphia</taxon>
        <taxon>Pterioida</taxon>
        <taxon>Pterioidea</taxon>
        <taxon>Pteriidae</taxon>
        <taxon>Pinctada</taxon>
    </lineage>
</organism>
<dbReference type="InterPro" id="IPR008983">
    <property type="entry name" value="Tumour_necrosis_fac-like_dom"/>
</dbReference>
<evidence type="ECO:0000256" key="2">
    <source>
        <dbReference type="ARBA" id="ARBA00022525"/>
    </source>
</evidence>
<dbReference type="InterPro" id="IPR050822">
    <property type="entry name" value="Cerebellin_Synaptic_Org"/>
</dbReference>
<evidence type="ECO:0000256" key="1">
    <source>
        <dbReference type="ARBA" id="ARBA00004613"/>
    </source>
</evidence>